<dbReference type="InterPro" id="IPR006773">
    <property type="entry name" value="Rpn13/ADRM1"/>
</dbReference>
<feature type="domain" description="DEUBAD" evidence="7">
    <location>
        <begin position="166"/>
        <end position="281"/>
    </location>
</feature>
<dbReference type="GO" id="GO:0008541">
    <property type="term" value="C:proteasome regulatory particle, lid subcomplex"/>
    <property type="evidence" value="ECO:0007669"/>
    <property type="project" value="TreeGrafter"/>
</dbReference>
<protein>
    <submittedName>
        <fullName evidence="9">Adhesion regulating molecule</fullName>
    </submittedName>
</protein>
<keyword evidence="5" id="KW-0539">Nucleus</keyword>
<accession>A0A1Q3EEZ2</accession>
<organism evidence="9 10">
    <name type="scientific">Lentinula edodes</name>
    <name type="common">Shiitake mushroom</name>
    <name type="synonym">Lentinus edodes</name>
    <dbReference type="NCBI Taxonomy" id="5353"/>
    <lineage>
        <taxon>Eukaryota</taxon>
        <taxon>Fungi</taxon>
        <taxon>Dikarya</taxon>
        <taxon>Basidiomycota</taxon>
        <taxon>Agaricomycotina</taxon>
        <taxon>Agaricomycetes</taxon>
        <taxon>Agaricomycetidae</taxon>
        <taxon>Agaricales</taxon>
        <taxon>Marasmiineae</taxon>
        <taxon>Omphalotaceae</taxon>
        <taxon>Lentinula</taxon>
    </lineage>
</organism>
<feature type="domain" description="Pru" evidence="8">
    <location>
        <begin position="2"/>
        <end position="115"/>
    </location>
</feature>
<comment type="caution">
    <text evidence="9">The sequence shown here is derived from an EMBL/GenBank/DDBJ whole genome shotgun (WGS) entry which is preliminary data.</text>
</comment>
<dbReference type="InterPro" id="IPR044868">
    <property type="entry name" value="Rpn13/ADRM1_Pru"/>
</dbReference>
<evidence type="ECO:0000313" key="10">
    <source>
        <dbReference type="Proteomes" id="UP000188533"/>
    </source>
</evidence>
<dbReference type="GO" id="GO:0061133">
    <property type="term" value="F:endopeptidase activator activity"/>
    <property type="evidence" value="ECO:0007669"/>
    <property type="project" value="TreeGrafter"/>
</dbReference>
<feature type="compositionally biased region" description="Low complexity" evidence="6">
    <location>
        <begin position="122"/>
        <end position="143"/>
    </location>
</feature>
<keyword evidence="4" id="KW-0647">Proteasome</keyword>
<dbReference type="PANTHER" id="PTHR12225">
    <property type="entry name" value="ADHESION REGULATING MOLECULE 1 110 KDA CELL MEMBRANE GLYCOPROTEIN"/>
    <property type="match status" value="1"/>
</dbReference>
<dbReference type="PROSITE" id="PS51916">
    <property type="entry name" value="DEUBAD"/>
    <property type="match status" value="1"/>
</dbReference>
<name>A0A1Q3EEZ2_LENED</name>
<dbReference type="Pfam" id="PF16550">
    <property type="entry name" value="RPN13_C"/>
    <property type="match status" value="1"/>
</dbReference>
<evidence type="ECO:0000259" key="8">
    <source>
        <dbReference type="PROSITE" id="PS51917"/>
    </source>
</evidence>
<dbReference type="STRING" id="5353.A0A1Q3EEZ2"/>
<reference evidence="9 10" key="2">
    <citation type="submission" date="2017-02" db="EMBL/GenBank/DDBJ databases">
        <title>A genome survey and senescence transcriptome analysis in Lentinula edodes.</title>
        <authorList>
            <person name="Sakamoto Y."/>
            <person name="Nakade K."/>
            <person name="Sato S."/>
            <person name="Yoshida Y."/>
            <person name="Miyazaki K."/>
            <person name="Natsume S."/>
            <person name="Konno N."/>
        </authorList>
    </citation>
    <scope>NUCLEOTIDE SEQUENCE [LARGE SCALE GENOMIC DNA]</scope>
    <source>
        <strain evidence="9 10">NBRC 111202</strain>
    </source>
</reference>
<feature type="region of interest" description="Disordered" evidence="6">
    <location>
        <begin position="119"/>
        <end position="148"/>
    </location>
</feature>
<evidence type="ECO:0000256" key="2">
    <source>
        <dbReference type="ARBA" id="ARBA00004496"/>
    </source>
</evidence>
<dbReference type="CDD" id="cd13314">
    <property type="entry name" value="PH_Rpn13"/>
    <property type="match status" value="1"/>
</dbReference>
<dbReference type="InterPro" id="IPR044867">
    <property type="entry name" value="DEUBAD_dom"/>
</dbReference>
<proteinExistence type="predicted"/>
<evidence type="ECO:0000256" key="1">
    <source>
        <dbReference type="ARBA" id="ARBA00004123"/>
    </source>
</evidence>
<dbReference type="Gene3D" id="2.30.29.70">
    <property type="entry name" value="Proteasomal ubiquitin receptor Rpn13/ADRM1"/>
    <property type="match status" value="1"/>
</dbReference>
<dbReference type="EMBL" id="BDGU01000267">
    <property type="protein sequence ID" value="GAW05783.1"/>
    <property type="molecule type" value="Genomic_DNA"/>
</dbReference>
<evidence type="ECO:0000256" key="3">
    <source>
        <dbReference type="ARBA" id="ARBA00022490"/>
    </source>
</evidence>
<dbReference type="Gene3D" id="1.10.2020.20">
    <property type="match status" value="1"/>
</dbReference>
<dbReference type="GO" id="GO:0005634">
    <property type="term" value="C:nucleus"/>
    <property type="evidence" value="ECO:0007669"/>
    <property type="project" value="UniProtKB-SubCell"/>
</dbReference>
<evidence type="ECO:0000256" key="5">
    <source>
        <dbReference type="ARBA" id="ARBA00023242"/>
    </source>
</evidence>
<reference evidence="9 10" key="1">
    <citation type="submission" date="2016-08" db="EMBL/GenBank/DDBJ databases">
        <authorList>
            <consortium name="Lentinula edodes genome sequencing consortium"/>
            <person name="Sakamoto Y."/>
            <person name="Nakade K."/>
            <person name="Sato S."/>
            <person name="Yoshida Y."/>
            <person name="Miyazaki K."/>
            <person name="Natsume S."/>
            <person name="Konno N."/>
        </authorList>
    </citation>
    <scope>NUCLEOTIDE SEQUENCE [LARGE SCALE GENOMIC DNA]</scope>
    <source>
        <strain evidence="9 10">NBRC 111202</strain>
    </source>
</reference>
<dbReference type="Pfam" id="PF04683">
    <property type="entry name" value="Rpn13_ADRM1_Pru"/>
    <property type="match status" value="1"/>
</dbReference>
<dbReference type="InterPro" id="IPR038633">
    <property type="entry name" value="Rpn13/ADRM1_Pru_sf"/>
</dbReference>
<dbReference type="GO" id="GO:0005737">
    <property type="term" value="C:cytoplasm"/>
    <property type="evidence" value="ECO:0007669"/>
    <property type="project" value="UniProtKB-SubCell"/>
</dbReference>
<dbReference type="PANTHER" id="PTHR12225:SF0">
    <property type="entry name" value="PROTEASOMAL UBIQUITIN RECEPTOR ADRM1"/>
    <property type="match status" value="1"/>
</dbReference>
<evidence type="ECO:0000256" key="6">
    <source>
        <dbReference type="SAM" id="MobiDB-lite"/>
    </source>
</evidence>
<dbReference type="GO" id="GO:0070628">
    <property type="term" value="F:proteasome binding"/>
    <property type="evidence" value="ECO:0007669"/>
    <property type="project" value="TreeGrafter"/>
</dbReference>
<comment type="subcellular location">
    <subcellularLocation>
        <location evidence="2">Cytoplasm</location>
    </subcellularLocation>
    <subcellularLocation>
        <location evidence="1">Nucleus</location>
    </subcellularLocation>
</comment>
<dbReference type="InterPro" id="IPR038108">
    <property type="entry name" value="RPN13_DEUBAD_sf"/>
</dbReference>
<dbReference type="FunFam" id="2.30.29.70:FF:000001">
    <property type="entry name" value="Proteasomal ubiquitin receptor ADRM1"/>
    <property type="match status" value="1"/>
</dbReference>
<evidence type="ECO:0000313" key="9">
    <source>
        <dbReference type="EMBL" id="GAW05783.1"/>
    </source>
</evidence>
<dbReference type="AlphaFoldDB" id="A0A1Q3EEZ2"/>
<dbReference type="InterPro" id="IPR032368">
    <property type="entry name" value="RPN13_DEUBAD"/>
</dbReference>
<keyword evidence="10" id="KW-1185">Reference proteome</keyword>
<evidence type="ECO:0000259" key="7">
    <source>
        <dbReference type="PROSITE" id="PS51916"/>
    </source>
</evidence>
<dbReference type="PROSITE" id="PS51917">
    <property type="entry name" value="PRU"/>
    <property type="match status" value="1"/>
</dbReference>
<dbReference type="Proteomes" id="UP000188533">
    <property type="component" value="Unassembled WGS sequence"/>
</dbReference>
<gene>
    <name evidence="9" type="ORF">LENED_007662</name>
</gene>
<evidence type="ECO:0000256" key="4">
    <source>
        <dbReference type="ARBA" id="ARBA00022942"/>
    </source>
</evidence>
<keyword evidence="3" id="KW-0963">Cytoplasm</keyword>
<sequence>MADSGTLLAFKAGRAFRREGTNFVDPSPAKGAILLRREDDLLHLMWKNRTSNEVEEDLILFPSDATFLKVSQAPGRVYVLKFSSSNQRHFFWMQDASSVRDEEFVNNVNGFLMDPDYEASWGSSSQPSTSTSTAGASQSSAPSNFQATPEQLAQLQQLLTSAVGSGAAPPSNVSLNDILTPANITPLFTSHPDLIPTLFPHLPPDLPMPPSPEVLQRIISSPQFRSAVSSFDQALRTGLLGGLVRGLGLPEEAGTGIEPSSQKATLWMEIHMKNIELSLTKYDVTRHLAHIFHGPGYLDPQEEPINFEVYLYDHNRLGRGALTLPNISIATQFLQEYGQQEDGLAPPKSCVVGQQRIRFAESYNEPRSDIIEKITRLPFQDPSVAEGEENRSFHLQSHNDRYFISIYGIPLPSKPEADLCHLTLVLRLFVSFADQQPIYLSFDDFSVLLKFVP</sequence>